<reference evidence="2" key="1">
    <citation type="submission" date="2018-12" db="EMBL/GenBank/DDBJ databases">
        <title>Complete genome sequence of Roseovarius sp. MME-070.</title>
        <authorList>
            <person name="Nam Y.-D."/>
            <person name="Kang J."/>
            <person name="Chung W.-H."/>
            <person name="Park Y.S."/>
        </authorList>
    </citation>
    <scope>NUCLEOTIDE SEQUENCE [LARGE SCALE GENOMIC DNA]</scope>
    <source>
        <strain evidence="2">MME-070</strain>
    </source>
</reference>
<organism evidence="1 2">
    <name type="scientific">Roseovarius faecimaris</name>
    <dbReference type="NCBI Taxonomy" id="2494550"/>
    <lineage>
        <taxon>Bacteria</taxon>
        <taxon>Pseudomonadati</taxon>
        <taxon>Pseudomonadota</taxon>
        <taxon>Alphaproteobacteria</taxon>
        <taxon>Rhodobacterales</taxon>
        <taxon>Roseobacteraceae</taxon>
        <taxon>Roseovarius</taxon>
    </lineage>
</organism>
<dbReference type="Gene3D" id="3.30.1780.10">
    <property type="entry name" value="ornithine cyclodeaminase, domain 1"/>
    <property type="match status" value="1"/>
</dbReference>
<dbReference type="SUPFAM" id="SSF51735">
    <property type="entry name" value="NAD(P)-binding Rossmann-fold domains"/>
    <property type="match status" value="1"/>
</dbReference>
<sequence length="330" mass="34272">MPNVKIVSEAELRALIALDADAVDCVERGFCALAEGKVVMPPIMSMPVREHNGEICVKAAYVPGMDSFAVKMSPGFFDNPKLGLPSSTGMMVLYSARTGMLEALLLDNGYLTDVRTAAAGAVAARHLAPAAAATACVIGAGMQARLQLKALLLERPITSATLWARDPDKARDVARELTDELGIPVTVPGELGEAVSAADVVITTTPSSTPLVMADWLRPGQLVIAMGSDQGHKCELEPACLTRADLYVPDSQAQTAERGELRAAIAAGIISEDQSFVELGQVAAGLAPKHTGDDAIVIADLTGTGVQDTAIATYAFAKAAEAGLGSDFAN</sequence>
<dbReference type="NCBIfam" id="NF006141">
    <property type="entry name" value="PRK08291.1"/>
    <property type="match status" value="1"/>
</dbReference>
<keyword evidence="2" id="KW-1185">Reference proteome</keyword>
<dbReference type="AlphaFoldDB" id="A0A6I6IUS5"/>
<evidence type="ECO:0000313" key="1">
    <source>
        <dbReference type="EMBL" id="QGX99126.1"/>
    </source>
</evidence>
<evidence type="ECO:0000313" key="2">
    <source>
        <dbReference type="Proteomes" id="UP000428330"/>
    </source>
</evidence>
<dbReference type="InterPro" id="IPR023401">
    <property type="entry name" value="ODC_N"/>
</dbReference>
<dbReference type="InterPro" id="IPR036291">
    <property type="entry name" value="NAD(P)-bd_dom_sf"/>
</dbReference>
<dbReference type="RefSeq" id="WP_157707806.1">
    <property type="nucleotide sequence ID" value="NZ_CP034348.1"/>
</dbReference>
<dbReference type="Proteomes" id="UP000428330">
    <property type="component" value="Chromosome"/>
</dbReference>
<dbReference type="PANTHER" id="PTHR13812:SF19">
    <property type="entry name" value="KETIMINE REDUCTASE MU-CRYSTALLIN"/>
    <property type="match status" value="1"/>
</dbReference>
<dbReference type="GO" id="GO:0005737">
    <property type="term" value="C:cytoplasm"/>
    <property type="evidence" value="ECO:0007669"/>
    <property type="project" value="TreeGrafter"/>
</dbReference>
<protein>
    <submittedName>
        <fullName evidence="1">Ectoine utilization protein EutC</fullName>
    </submittedName>
</protein>
<name>A0A6I6IUS5_9RHOB</name>
<dbReference type="EMBL" id="CP034348">
    <property type="protein sequence ID" value="QGX99126.1"/>
    <property type="molecule type" value="Genomic_DNA"/>
</dbReference>
<dbReference type="PIRSF" id="PIRSF001439">
    <property type="entry name" value="CryM"/>
    <property type="match status" value="1"/>
</dbReference>
<dbReference type="OrthoDB" id="9809203at2"/>
<proteinExistence type="predicted"/>
<dbReference type="Gene3D" id="3.40.50.720">
    <property type="entry name" value="NAD(P)-binding Rossmann-like Domain"/>
    <property type="match status" value="1"/>
</dbReference>
<dbReference type="KEGG" id="rom:EI983_12940"/>
<accession>A0A6I6IUS5</accession>
<dbReference type="Pfam" id="PF02423">
    <property type="entry name" value="OCD_Mu_crystall"/>
    <property type="match status" value="1"/>
</dbReference>
<dbReference type="NCBIfam" id="TIGR02992">
    <property type="entry name" value="ectoine_eutC"/>
    <property type="match status" value="1"/>
</dbReference>
<dbReference type="InterPro" id="IPR014334">
    <property type="entry name" value="Ectoine_EutC"/>
</dbReference>
<dbReference type="PANTHER" id="PTHR13812">
    <property type="entry name" value="KETIMINE REDUCTASE MU-CRYSTALLIN"/>
    <property type="match status" value="1"/>
</dbReference>
<dbReference type="InterPro" id="IPR003462">
    <property type="entry name" value="ODC_Mu_crystall"/>
</dbReference>
<gene>
    <name evidence="1" type="primary">eutC</name>
    <name evidence="1" type="ORF">EI983_12940</name>
</gene>